<protein>
    <submittedName>
        <fullName evidence="2">Intein N-terminal splicing region</fullName>
    </submittedName>
</protein>
<dbReference type="OrthoDB" id="582519at2"/>
<dbReference type="GO" id="GO:0016539">
    <property type="term" value="P:intein-mediated protein splicing"/>
    <property type="evidence" value="ECO:0007669"/>
    <property type="project" value="InterPro"/>
</dbReference>
<accession>A0A1Y6CEN0</accession>
<dbReference type="STRING" id="1513793.SAMN06296036_120112"/>
<organism evidence="2 3">
    <name type="scientific">Pseudobacteriovorax antillogorgiicola</name>
    <dbReference type="NCBI Taxonomy" id="1513793"/>
    <lineage>
        <taxon>Bacteria</taxon>
        <taxon>Pseudomonadati</taxon>
        <taxon>Bdellovibrionota</taxon>
        <taxon>Oligoflexia</taxon>
        <taxon>Oligoflexales</taxon>
        <taxon>Pseudobacteriovoracaceae</taxon>
        <taxon>Pseudobacteriovorax</taxon>
    </lineage>
</organism>
<dbReference type="SMART" id="SM00306">
    <property type="entry name" value="HintN"/>
    <property type="match status" value="1"/>
</dbReference>
<name>A0A1Y6CEN0_9BACT</name>
<dbReference type="Proteomes" id="UP000192907">
    <property type="component" value="Unassembled WGS sequence"/>
</dbReference>
<dbReference type="InterPro" id="IPR036844">
    <property type="entry name" value="Hint_dom_sf"/>
</dbReference>
<sequence>MFSIFRSEEGSSTVFGLMAALFASGYMLMQVSETQKESQMVRQARASQDKGQNNLSALAVVRTLFHHQVDDKPILYLKDYFNPSEARLELNAKSKAKISLNKGQEILLKTKDVSDVEVEAFDELFESGSEKKLDQIQTEADLIVPEMYPGTSLVTGIHFKSKTVTEDVQSAIHAFVPIPAPPVPNCSVTILDQTPEEIKARITLTGIVANARAELLMGSQMESKLVAANTGQYGETQTYTTTFENPGTGDFTVTVRAQGVGRLDSEGNYQADLPGTCSETGTIQFSVAENCGQNIAPMEFPQPQGCSAAMPCGTQAANTPFHHDYHLKYGLGVAPKLFTNAEIAAGYRVCFQHSLYGSQAAIEAAVIKSGDMSIAQNQAIYAVQNCENKGFIQCRNNIGCFDPETKIRLADGKETVITELKKGDLVYNPITQRSYPVKRLIVGPERKPMRVISYQGKQVKVTLNHPFPTRSGTKMARDLTLNDEIAIRPGIWGKIEVLKTLAPTDDQVVWNLELDGPEDHQHHWVLANGVTSGDFKVQQDLEAMKPRFVSR</sequence>
<dbReference type="Gene3D" id="2.170.16.10">
    <property type="entry name" value="Hedgehog/Intein (Hint) domain"/>
    <property type="match status" value="1"/>
</dbReference>
<gene>
    <name evidence="2" type="ORF">SAMN06296036_120112</name>
</gene>
<dbReference type="SUPFAM" id="SSF51294">
    <property type="entry name" value="Hedgehog/intein (Hint) domain"/>
    <property type="match status" value="1"/>
</dbReference>
<evidence type="ECO:0000313" key="2">
    <source>
        <dbReference type="EMBL" id="SMF60274.1"/>
    </source>
</evidence>
<dbReference type="InterPro" id="IPR003587">
    <property type="entry name" value="Hint_dom_N"/>
</dbReference>
<dbReference type="PROSITE" id="PS50817">
    <property type="entry name" value="INTEIN_N_TER"/>
    <property type="match status" value="1"/>
</dbReference>
<feature type="domain" description="Hint" evidence="1">
    <location>
        <begin position="398"/>
        <end position="489"/>
    </location>
</feature>
<keyword evidence="3" id="KW-1185">Reference proteome</keyword>
<dbReference type="InterPro" id="IPR006141">
    <property type="entry name" value="Intein_N"/>
</dbReference>
<evidence type="ECO:0000259" key="1">
    <source>
        <dbReference type="SMART" id="SM00306"/>
    </source>
</evidence>
<dbReference type="AlphaFoldDB" id="A0A1Y6CEN0"/>
<reference evidence="3" key="1">
    <citation type="submission" date="2017-04" db="EMBL/GenBank/DDBJ databases">
        <authorList>
            <person name="Varghese N."/>
            <person name="Submissions S."/>
        </authorList>
    </citation>
    <scope>NUCLEOTIDE SEQUENCE [LARGE SCALE GENOMIC DNA]</scope>
    <source>
        <strain evidence="3">RKEM611</strain>
    </source>
</reference>
<dbReference type="CDD" id="cd00081">
    <property type="entry name" value="Hint"/>
    <property type="match status" value="1"/>
</dbReference>
<dbReference type="RefSeq" id="WP_132322793.1">
    <property type="nucleotide sequence ID" value="NZ_FWZT01000020.1"/>
</dbReference>
<dbReference type="EMBL" id="FWZT01000020">
    <property type="protein sequence ID" value="SMF60274.1"/>
    <property type="molecule type" value="Genomic_DNA"/>
</dbReference>
<evidence type="ECO:0000313" key="3">
    <source>
        <dbReference type="Proteomes" id="UP000192907"/>
    </source>
</evidence>
<proteinExistence type="predicted"/>